<dbReference type="InterPro" id="IPR050188">
    <property type="entry name" value="RluA_PseudoU_synthase"/>
</dbReference>
<dbReference type="GO" id="GO:0003723">
    <property type="term" value="F:RNA binding"/>
    <property type="evidence" value="ECO:0007669"/>
    <property type="project" value="InterPro"/>
</dbReference>
<feature type="active site" evidence="8">
    <location>
        <position position="63"/>
    </location>
</feature>
<dbReference type="Pfam" id="PF00849">
    <property type="entry name" value="PseudoU_synth_2"/>
    <property type="match status" value="1"/>
</dbReference>
<comment type="catalytic activity">
    <reaction evidence="6">
        <text>uridine(746) in 23S rRNA = pseudouridine(746) in 23S rRNA</text>
        <dbReference type="Rhea" id="RHEA:42548"/>
        <dbReference type="Rhea" id="RHEA-COMP:10109"/>
        <dbReference type="Rhea" id="RHEA-COMP:10110"/>
        <dbReference type="ChEBI" id="CHEBI:65314"/>
        <dbReference type="ChEBI" id="CHEBI:65315"/>
        <dbReference type="EC" id="5.4.99.29"/>
    </reaction>
</comment>
<dbReference type="NCBIfam" id="TIGR00005">
    <property type="entry name" value="rluA_subfam"/>
    <property type="match status" value="1"/>
</dbReference>
<evidence type="ECO:0000256" key="6">
    <source>
        <dbReference type="ARBA" id="ARBA00036916"/>
    </source>
</evidence>
<evidence type="ECO:0000259" key="10">
    <source>
        <dbReference type="Pfam" id="PF00849"/>
    </source>
</evidence>
<keyword evidence="4 9" id="KW-0413">Isomerase</keyword>
<dbReference type="RefSeq" id="WP_091302371.1">
    <property type="nucleotide sequence ID" value="NZ_FOCE01000008.1"/>
</dbReference>
<dbReference type="PANTHER" id="PTHR21600">
    <property type="entry name" value="MITOCHONDRIAL RNA PSEUDOURIDINE SYNTHASE"/>
    <property type="match status" value="1"/>
</dbReference>
<dbReference type="EMBL" id="FOCE01000008">
    <property type="protein sequence ID" value="SEN83272.1"/>
    <property type="molecule type" value="Genomic_DNA"/>
</dbReference>
<name>A0A1H8JRD5_9RHOB</name>
<keyword evidence="12" id="KW-1185">Reference proteome</keyword>
<dbReference type="GO" id="GO:0008033">
    <property type="term" value="P:tRNA processing"/>
    <property type="evidence" value="ECO:0007669"/>
    <property type="project" value="UniProtKB-KW"/>
</dbReference>
<dbReference type="GO" id="GO:0000455">
    <property type="term" value="P:enzyme-directed rRNA pseudouridine synthesis"/>
    <property type="evidence" value="ECO:0007669"/>
    <property type="project" value="TreeGrafter"/>
</dbReference>
<gene>
    <name evidence="11" type="ORF">SAMN04488103_10881</name>
</gene>
<comment type="function">
    <text evidence="7">Dual specificity enzyme that catalyzes the synthesis of pseudouridine from uracil-746 in 23S ribosomal RNA and from uracil-32 in the anticodon stem and loop of transfer RNAs.</text>
</comment>
<evidence type="ECO:0000313" key="11">
    <source>
        <dbReference type="EMBL" id="SEN83272.1"/>
    </source>
</evidence>
<dbReference type="SUPFAM" id="SSF55120">
    <property type="entry name" value="Pseudouridine synthase"/>
    <property type="match status" value="1"/>
</dbReference>
<dbReference type="InterPro" id="IPR020103">
    <property type="entry name" value="PsdUridine_synth_cat_dom_sf"/>
</dbReference>
<evidence type="ECO:0000256" key="5">
    <source>
        <dbReference type="ARBA" id="ARBA00036184"/>
    </source>
</evidence>
<keyword evidence="2" id="KW-0698">rRNA processing</keyword>
<comment type="catalytic activity">
    <reaction evidence="5">
        <text>uridine(32) in tRNA = pseudouridine(32) in tRNA</text>
        <dbReference type="Rhea" id="RHEA:42544"/>
        <dbReference type="Rhea" id="RHEA-COMP:10107"/>
        <dbReference type="Rhea" id="RHEA-COMP:10108"/>
        <dbReference type="ChEBI" id="CHEBI:65314"/>
        <dbReference type="ChEBI" id="CHEBI:65315"/>
        <dbReference type="EC" id="5.4.99.28"/>
    </reaction>
</comment>
<dbReference type="AlphaFoldDB" id="A0A1H8JRD5"/>
<evidence type="ECO:0000256" key="2">
    <source>
        <dbReference type="ARBA" id="ARBA00022552"/>
    </source>
</evidence>
<keyword evidence="3" id="KW-0819">tRNA processing</keyword>
<comment type="catalytic activity">
    <reaction evidence="9">
        <text>a uridine in RNA = a pseudouridine in RNA</text>
        <dbReference type="Rhea" id="RHEA:48348"/>
        <dbReference type="Rhea" id="RHEA-COMP:12068"/>
        <dbReference type="Rhea" id="RHEA-COMP:12069"/>
        <dbReference type="ChEBI" id="CHEBI:65314"/>
        <dbReference type="ChEBI" id="CHEBI:65315"/>
    </reaction>
</comment>
<comment type="function">
    <text evidence="9">Responsible for synthesis of pseudouridine from uracil.</text>
</comment>
<sequence length="217" mass="24576">MPPYAYNPPDEPLKILHHDSALLIVDKPAGLLSVPGKDPGKEDCLIERLKRVFPEVLLVHRLDCDTSGVMVFALNKAAQGNLGQQFEKRQTKKIYVARLWGLLEPKEGTVDLPLCVDWPNRPRQHVNHEIGKPAITDYRVIRHDGKTTRVRLMPQTGRSHQLRVHMLELGHPILGDLIYAEGAARDDYPRMMLHAESLRLRHPETGKSITFSAPVPF</sequence>
<dbReference type="OrthoDB" id="9807829at2"/>
<dbReference type="InterPro" id="IPR006225">
    <property type="entry name" value="PsdUridine_synth_RluC/D"/>
</dbReference>
<protein>
    <recommendedName>
        <fullName evidence="9">Pseudouridine synthase</fullName>
        <ecNumber evidence="9">5.4.99.-</ecNumber>
    </recommendedName>
</protein>
<dbReference type="InterPro" id="IPR006145">
    <property type="entry name" value="PsdUridine_synth_RsuA/RluA"/>
</dbReference>
<evidence type="ECO:0000256" key="8">
    <source>
        <dbReference type="PIRSR" id="PIRSR606225-1"/>
    </source>
</evidence>
<evidence type="ECO:0000313" key="12">
    <source>
        <dbReference type="Proteomes" id="UP000198761"/>
    </source>
</evidence>
<dbReference type="Gene3D" id="3.30.2350.10">
    <property type="entry name" value="Pseudouridine synthase"/>
    <property type="match status" value="1"/>
</dbReference>
<evidence type="ECO:0000256" key="3">
    <source>
        <dbReference type="ARBA" id="ARBA00022694"/>
    </source>
</evidence>
<evidence type="ECO:0000256" key="1">
    <source>
        <dbReference type="ARBA" id="ARBA00010876"/>
    </source>
</evidence>
<dbReference type="STRING" id="933059.SAMN04488103_10881"/>
<dbReference type="PANTHER" id="PTHR21600:SF91">
    <property type="entry name" value="DUAL-SPECIFICITY RNA PSEUDOURIDINE SYNTHASE RLUA"/>
    <property type="match status" value="1"/>
</dbReference>
<comment type="similarity">
    <text evidence="1 9">Belongs to the pseudouridine synthase RluA family.</text>
</comment>
<dbReference type="EC" id="5.4.99.-" evidence="9"/>
<feature type="domain" description="Pseudouridine synthase RsuA/RluA-like" evidence="10">
    <location>
        <begin position="22"/>
        <end position="166"/>
    </location>
</feature>
<dbReference type="InterPro" id="IPR006224">
    <property type="entry name" value="PsdUridine_synth_RluA-like_CS"/>
</dbReference>
<evidence type="ECO:0000256" key="9">
    <source>
        <dbReference type="RuleBase" id="RU362028"/>
    </source>
</evidence>
<dbReference type="CDD" id="cd02869">
    <property type="entry name" value="PseudoU_synth_RluA_like"/>
    <property type="match status" value="1"/>
</dbReference>
<dbReference type="Proteomes" id="UP000198761">
    <property type="component" value="Unassembled WGS sequence"/>
</dbReference>
<proteinExistence type="inferred from homology"/>
<dbReference type="PROSITE" id="PS01129">
    <property type="entry name" value="PSI_RLU"/>
    <property type="match status" value="1"/>
</dbReference>
<accession>A0A1H8JRD5</accession>
<evidence type="ECO:0000256" key="4">
    <source>
        <dbReference type="ARBA" id="ARBA00023235"/>
    </source>
</evidence>
<organism evidence="11 12">
    <name type="scientific">Gemmobacter aquatilis</name>
    <dbReference type="NCBI Taxonomy" id="933059"/>
    <lineage>
        <taxon>Bacteria</taxon>
        <taxon>Pseudomonadati</taxon>
        <taxon>Pseudomonadota</taxon>
        <taxon>Alphaproteobacteria</taxon>
        <taxon>Rhodobacterales</taxon>
        <taxon>Paracoccaceae</taxon>
        <taxon>Gemmobacter</taxon>
    </lineage>
</organism>
<dbReference type="GO" id="GO:0160151">
    <property type="term" value="F:tRNA pseudouridine(32) synthase activity"/>
    <property type="evidence" value="ECO:0007669"/>
    <property type="project" value="UniProtKB-EC"/>
</dbReference>
<evidence type="ECO:0000256" key="7">
    <source>
        <dbReference type="ARBA" id="ARBA00037305"/>
    </source>
</evidence>
<dbReference type="GO" id="GO:0160142">
    <property type="term" value="F:23S rRNA pseudouridine(746) synthase activity"/>
    <property type="evidence" value="ECO:0007669"/>
    <property type="project" value="UniProtKB-EC"/>
</dbReference>
<reference evidence="11 12" key="1">
    <citation type="submission" date="2016-10" db="EMBL/GenBank/DDBJ databases">
        <authorList>
            <person name="de Groot N.N."/>
        </authorList>
    </citation>
    <scope>NUCLEOTIDE SEQUENCE [LARGE SCALE GENOMIC DNA]</scope>
    <source>
        <strain evidence="11 12">DSM 3857</strain>
    </source>
</reference>